<evidence type="ECO:0000313" key="12">
    <source>
        <dbReference type="Proteomes" id="UP001152803"/>
    </source>
</evidence>
<sequence>MAGMLTEIALERWPWSMAFHTYGAFICNPLVAESCADHSPMHEAALHGRLLSLRRLIAQGFNVNAVTLDGVSPLHEACLGGHAVCAKLLVEHGADVNAATIDGATPHFHACCSGSTACLNLLLEHGSLPLPAHTESSPIHEAAQRGHVECMEILLASGVDIDLENPCLGTPLYTACTAERADCVQKLLSLGAGVHSGRAQDTELGRAQDSMAVVFNSGWRAQDTPLHAAARRNSVRVVQLLTDYGADVLRRNQAGERPVDLAAPSSPVDCALRLRKGPSSLPQLCRLSIRDSLGRKRLQAVSRLPLPNQLSDFLLYR</sequence>
<evidence type="ECO:0000256" key="2">
    <source>
        <dbReference type="ARBA" id="ARBA00004906"/>
    </source>
</evidence>
<dbReference type="PROSITE" id="PS50225">
    <property type="entry name" value="SOCS"/>
    <property type="match status" value="1"/>
</dbReference>
<feature type="repeat" description="ANK" evidence="9">
    <location>
        <begin position="134"/>
        <end position="166"/>
    </location>
</feature>
<protein>
    <recommendedName>
        <fullName evidence="8">Ankyrin repeat and SOCS box protein 11</fullName>
    </recommendedName>
</protein>
<evidence type="ECO:0000256" key="1">
    <source>
        <dbReference type="ARBA" id="ARBA00004240"/>
    </source>
</evidence>
<dbReference type="AlphaFoldDB" id="A0A9Q1HQJ5"/>
<keyword evidence="12" id="KW-1185">Reference proteome</keyword>
<dbReference type="OrthoDB" id="3246549at2759"/>
<dbReference type="FunFam" id="1.25.40.20:FF:000016">
    <property type="entry name" value="Ankyrin repeat and SOCS box containing 5"/>
    <property type="match status" value="1"/>
</dbReference>
<dbReference type="PANTHER" id="PTHR24136">
    <property type="entry name" value="SOWAH (DROSOPHILA) HOMOLOG"/>
    <property type="match status" value="1"/>
</dbReference>
<dbReference type="InterPro" id="IPR001496">
    <property type="entry name" value="SOCS_box"/>
</dbReference>
<evidence type="ECO:0000256" key="3">
    <source>
        <dbReference type="ARBA" id="ARBA00005949"/>
    </source>
</evidence>
<dbReference type="InterPro" id="IPR036770">
    <property type="entry name" value="Ankyrin_rpt-contain_sf"/>
</dbReference>
<evidence type="ECO:0000256" key="5">
    <source>
        <dbReference type="ARBA" id="ARBA00022786"/>
    </source>
</evidence>
<evidence type="ECO:0000256" key="6">
    <source>
        <dbReference type="ARBA" id="ARBA00022824"/>
    </source>
</evidence>
<proteinExistence type="inferred from homology"/>
<organism evidence="11 12">
    <name type="scientific">Conger conger</name>
    <name type="common">Conger eel</name>
    <name type="synonym">Muraena conger</name>
    <dbReference type="NCBI Taxonomy" id="82655"/>
    <lineage>
        <taxon>Eukaryota</taxon>
        <taxon>Metazoa</taxon>
        <taxon>Chordata</taxon>
        <taxon>Craniata</taxon>
        <taxon>Vertebrata</taxon>
        <taxon>Euteleostomi</taxon>
        <taxon>Actinopterygii</taxon>
        <taxon>Neopterygii</taxon>
        <taxon>Teleostei</taxon>
        <taxon>Anguilliformes</taxon>
        <taxon>Congridae</taxon>
        <taxon>Conger</taxon>
    </lineage>
</organism>
<keyword evidence="6" id="KW-0256">Endoplasmic reticulum</keyword>
<gene>
    <name evidence="11" type="ORF">COCON_G00198120</name>
</gene>
<comment type="pathway">
    <text evidence="2">Protein modification; protein ubiquitination.</text>
</comment>
<dbReference type="Gene3D" id="1.10.750.20">
    <property type="entry name" value="SOCS box"/>
    <property type="match status" value="1"/>
</dbReference>
<evidence type="ECO:0000313" key="11">
    <source>
        <dbReference type="EMBL" id="KAJ8255948.1"/>
    </source>
</evidence>
<reference evidence="11" key="1">
    <citation type="journal article" date="2023" name="Science">
        <title>Genome structures resolve the early diversification of teleost fishes.</title>
        <authorList>
            <person name="Parey E."/>
            <person name="Louis A."/>
            <person name="Montfort J."/>
            <person name="Bouchez O."/>
            <person name="Roques C."/>
            <person name="Iampietro C."/>
            <person name="Lluch J."/>
            <person name="Castinel A."/>
            <person name="Donnadieu C."/>
            <person name="Desvignes T."/>
            <person name="Floi Bucao C."/>
            <person name="Jouanno E."/>
            <person name="Wen M."/>
            <person name="Mejri S."/>
            <person name="Dirks R."/>
            <person name="Jansen H."/>
            <person name="Henkel C."/>
            <person name="Chen W.J."/>
            <person name="Zahm M."/>
            <person name="Cabau C."/>
            <person name="Klopp C."/>
            <person name="Thompson A.W."/>
            <person name="Robinson-Rechavi M."/>
            <person name="Braasch I."/>
            <person name="Lecointre G."/>
            <person name="Bobe J."/>
            <person name="Postlethwait J.H."/>
            <person name="Berthelot C."/>
            <person name="Roest Crollius H."/>
            <person name="Guiguen Y."/>
        </authorList>
    </citation>
    <scope>NUCLEOTIDE SEQUENCE</scope>
    <source>
        <strain evidence="11">Concon-B</strain>
    </source>
</reference>
<comment type="subcellular location">
    <subcellularLocation>
        <location evidence="1">Endoplasmic reticulum</location>
    </subcellularLocation>
</comment>
<dbReference type="GO" id="GO:0005783">
    <property type="term" value="C:endoplasmic reticulum"/>
    <property type="evidence" value="ECO:0007669"/>
    <property type="project" value="UniProtKB-SubCell"/>
</dbReference>
<dbReference type="Pfam" id="PF00023">
    <property type="entry name" value="Ank"/>
    <property type="match status" value="1"/>
</dbReference>
<dbReference type="SUPFAM" id="SSF48403">
    <property type="entry name" value="Ankyrin repeat"/>
    <property type="match status" value="1"/>
</dbReference>
<dbReference type="Pfam" id="PF12796">
    <property type="entry name" value="Ank_2"/>
    <property type="match status" value="2"/>
</dbReference>
<dbReference type="Pfam" id="PF07525">
    <property type="entry name" value="SOCS_box"/>
    <property type="match status" value="1"/>
</dbReference>
<evidence type="ECO:0000259" key="10">
    <source>
        <dbReference type="PROSITE" id="PS50225"/>
    </source>
</evidence>
<dbReference type="GO" id="GO:0016567">
    <property type="term" value="P:protein ubiquitination"/>
    <property type="evidence" value="ECO:0007669"/>
    <property type="project" value="TreeGrafter"/>
</dbReference>
<evidence type="ECO:0000256" key="9">
    <source>
        <dbReference type="PROSITE-ProRule" id="PRU00023"/>
    </source>
</evidence>
<dbReference type="CDD" id="cd03716">
    <property type="entry name" value="SOCS_ASB_like"/>
    <property type="match status" value="1"/>
</dbReference>
<evidence type="ECO:0000256" key="4">
    <source>
        <dbReference type="ARBA" id="ARBA00022737"/>
    </source>
</evidence>
<dbReference type="Proteomes" id="UP001152803">
    <property type="component" value="Unassembled WGS sequence"/>
</dbReference>
<dbReference type="SMART" id="SM00969">
    <property type="entry name" value="SOCS_box"/>
    <property type="match status" value="1"/>
</dbReference>
<comment type="similarity">
    <text evidence="3">Belongs to the ankyrin SOCS box (ASB) family.</text>
</comment>
<dbReference type="PROSITE" id="PS50088">
    <property type="entry name" value="ANK_REPEAT"/>
    <property type="match status" value="4"/>
</dbReference>
<dbReference type="FunFam" id="1.10.750.20:FF:000001">
    <property type="entry name" value="Ankyrin repeat and SOCS box containing 1"/>
    <property type="match status" value="1"/>
</dbReference>
<dbReference type="SMART" id="SM00248">
    <property type="entry name" value="ANK"/>
    <property type="match status" value="6"/>
</dbReference>
<dbReference type="InterPro" id="IPR051573">
    <property type="entry name" value="Ankyrin-SOCS_box_domain"/>
</dbReference>
<dbReference type="InterPro" id="IPR036036">
    <property type="entry name" value="SOCS_box-like_dom_sf"/>
</dbReference>
<keyword evidence="4" id="KW-0677">Repeat</keyword>
<keyword evidence="5" id="KW-0833">Ubl conjugation pathway</keyword>
<feature type="repeat" description="ANK" evidence="9">
    <location>
        <begin position="221"/>
        <end position="253"/>
    </location>
</feature>
<dbReference type="GO" id="GO:0035556">
    <property type="term" value="P:intracellular signal transduction"/>
    <property type="evidence" value="ECO:0007669"/>
    <property type="project" value="InterPro"/>
</dbReference>
<keyword evidence="7 9" id="KW-0040">ANK repeat</keyword>
<dbReference type="GO" id="GO:0045732">
    <property type="term" value="P:positive regulation of protein catabolic process"/>
    <property type="evidence" value="ECO:0007669"/>
    <property type="project" value="TreeGrafter"/>
</dbReference>
<dbReference type="PANTHER" id="PTHR24136:SF14">
    <property type="entry name" value="ANKYRIN REPEAT AND SOCS BOX PROTEIN 11"/>
    <property type="match status" value="1"/>
</dbReference>
<dbReference type="Gene3D" id="1.25.40.20">
    <property type="entry name" value="Ankyrin repeat-containing domain"/>
    <property type="match status" value="1"/>
</dbReference>
<accession>A0A9Q1HQJ5</accession>
<dbReference type="SUPFAM" id="SSF158235">
    <property type="entry name" value="SOCS box-like"/>
    <property type="match status" value="1"/>
</dbReference>
<dbReference type="InterPro" id="IPR002110">
    <property type="entry name" value="Ankyrin_rpt"/>
</dbReference>
<evidence type="ECO:0000256" key="8">
    <source>
        <dbReference type="ARBA" id="ARBA00044976"/>
    </source>
</evidence>
<comment type="caution">
    <text evidence="11">The sequence shown here is derived from an EMBL/GenBank/DDBJ whole genome shotgun (WGS) entry which is preliminary data.</text>
</comment>
<feature type="repeat" description="ANK" evidence="9">
    <location>
        <begin position="36"/>
        <end position="68"/>
    </location>
</feature>
<dbReference type="PROSITE" id="PS50297">
    <property type="entry name" value="ANK_REP_REGION"/>
    <property type="match status" value="3"/>
</dbReference>
<evidence type="ECO:0000256" key="7">
    <source>
        <dbReference type="ARBA" id="ARBA00023043"/>
    </source>
</evidence>
<dbReference type="EMBL" id="JAFJMO010000015">
    <property type="protein sequence ID" value="KAJ8255948.1"/>
    <property type="molecule type" value="Genomic_DNA"/>
</dbReference>
<feature type="domain" description="SOCS box" evidence="10">
    <location>
        <begin position="272"/>
        <end position="317"/>
    </location>
</feature>
<feature type="repeat" description="ANK" evidence="9">
    <location>
        <begin position="69"/>
        <end position="101"/>
    </location>
</feature>
<name>A0A9Q1HQJ5_CONCO</name>